<dbReference type="InterPro" id="IPR021401">
    <property type="entry name" value="DUF3040"/>
</dbReference>
<keyword evidence="1" id="KW-0472">Membrane</keyword>
<evidence type="ECO:0000313" key="3">
    <source>
        <dbReference type="Proteomes" id="UP000711614"/>
    </source>
</evidence>
<reference evidence="2 3" key="1">
    <citation type="submission" date="2021-03" db="EMBL/GenBank/DDBJ databases">
        <title>Sequencing the genomes of 1000 actinobacteria strains.</title>
        <authorList>
            <person name="Klenk H.-P."/>
        </authorList>
    </citation>
    <scope>NUCLEOTIDE SEQUENCE [LARGE SCALE GENOMIC DNA]</scope>
    <source>
        <strain evidence="2 3">DSM 16005</strain>
    </source>
</reference>
<feature type="transmembrane region" description="Helical" evidence="1">
    <location>
        <begin position="67"/>
        <end position="87"/>
    </location>
</feature>
<organism evidence="2 3">
    <name type="scientific">Arthrobacter stackebrandtii</name>
    <dbReference type="NCBI Taxonomy" id="272161"/>
    <lineage>
        <taxon>Bacteria</taxon>
        <taxon>Bacillati</taxon>
        <taxon>Actinomycetota</taxon>
        <taxon>Actinomycetes</taxon>
        <taxon>Micrococcales</taxon>
        <taxon>Micrococcaceae</taxon>
        <taxon>Arthrobacter</taxon>
    </lineage>
</organism>
<evidence type="ECO:0008006" key="4">
    <source>
        <dbReference type="Google" id="ProtNLM"/>
    </source>
</evidence>
<dbReference type="RefSeq" id="WP_209683260.1">
    <property type="nucleotide sequence ID" value="NZ_JAGIOI010000001.1"/>
</dbReference>
<feature type="transmembrane region" description="Helical" evidence="1">
    <location>
        <begin position="42"/>
        <end position="61"/>
    </location>
</feature>
<protein>
    <recommendedName>
        <fullName evidence="4">DUF3040 domain-containing protein</fullName>
    </recommendedName>
</protein>
<evidence type="ECO:0000313" key="2">
    <source>
        <dbReference type="EMBL" id="MBP2414827.1"/>
    </source>
</evidence>
<keyword evidence="3" id="KW-1185">Reference proteome</keyword>
<evidence type="ECO:0000256" key="1">
    <source>
        <dbReference type="SAM" id="Phobius"/>
    </source>
</evidence>
<name>A0ABS4Z197_9MICC</name>
<keyword evidence="1" id="KW-0812">Transmembrane</keyword>
<comment type="caution">
    <text evidence="2">The sequence shown here is derived from an EMBL/GenBank/DDBJ whole genome shotgun (WGS) entry which is preliminary data.</text>
</comment>
<dbReference type="EMBL" id="JAGIOI010000001">
    <property type="protein sequence ID" value="MBP2414827.1"/>
    <property type="molecule type" value="Genomic_DNA"/>
</dbReference>
<accession>A0ABS4Z197</accession>
<keyword evidence="1" id="KW-1133">Transmembrane helix</keyword>
<sequence length="108" mass="11454">MELSEHESLILQEIEQTLTAGDPRLARALSTATLKRTAVQHLLLGATIMGLGVGVMVFALALGSMPVGAVAFASMTAGAYVSSARVFRLRTKNALKRKSGKSQNEPDQ</sequence>
<gene>
    <name evidence="2" type="ORF">JOF48_003626</name>
</gene>
<dbReference type="Pfam" id="PF11239">
    <property type="entry name" value="DUF3040"/>
    <property type="match status" value="1"/>
</dbReference>
<proteinExistence type="predicted"/>
<dbReference type="Proteomes" id="UP000711614">
    <property type="component" value="Unassembled WGS sequence"/>
</dbReference>